<comment type="caution">
    <text evidence="1">The sequence shown here is derived from an EMBL/GenBank/DDBJ whole genome shotgun (WGS) entry which is preliminary data.</text>
</comment>
<evidence type="ECO:0000313" key="1">
    <source>
        <dbReference type="EMBL" id="GEU38328.1"/>
    </source>
</evidence>
<name>A0A6L2JMQ7_TANCI</name>
<dbReference type="AlphaFoldDB" id="A0A6L2JMQ7"/>
<accession>A0A6L2JMQ7</accession>
<sequence length="280" mass="33647">MPDPPDAPTYSMKTIRQETLNGKRYGIMKEEDDFDNKAHCMYEIGKKALDEGFEFKTRKLETLRHLMINCKMKSEKLQAIYWKTCKAYTPEEFQRRITYLCSFRLKAYKKLEDARFETWSRAMCPANRYSYMTSNSDESINNLIRHVRKVPVTKLMEWYKALLYCDHREKYKGMIVSQVEEYEVAYNNNNGRSQEYATTYNNKNKRSQEYEYEASYNNNNGRSQEYTGANNNNYRRTQEYEYKAAYNNNNGRSQEYVGAYNNNYRRSQEYDGAYFNEMYD</sequence>
<proteinExistence type="predicted"/>
<dbReference type="EMBL" id="BKCJ010001039">
    <property type="protein sequence ID" value="GEU38328.1"/>
    <property type="molecule type" value="Genomic_DNA"/>
</dbReference>
<organism evidence="1">
    <name type="scientific">Tanacetum cinerariifolium</name>
    <name type="common">Dalmatian daisy</name>
    <name type="synonym">Chrysanthemum cinerariifolium</name>
    <dbReference type="NCBI Taxonomy" id="118510"/>
    <lineage>
        <taxon>Eukaryota</taxon>
        <taxon>Viridiplantae</taxon>
        <taxon>Streptophyta</taxon>
        <taxon>Embryophyta</taxon>
        <taxon>Tracheophyta</taxon>
        <taxon>Spermatophyta</taxon>
        <taxon>Magnoliopsida</taxon>
        <taxon>eudicotyledons</taxon>
        <taxon>Gunneridae</taxon>
        <taxon>Pentapetalae</taxon>
        <taxon>asterids</taxon>
        <taxon>campanulids</taxon>
        <taxon>Asterales</taxon>
        <taxon>Asteraceae</taxon>
        <taxon>Asteroideae</taxon>
        <taxon>Anthemideae</taxon>
        <taxon>Anthemidinae</taxon>
        <taxon>Tanacetum</taxon>
    </lineage>
</organism>
<gene>
    <name evidence="1" type="ORF">Tci_010306</name>
</gene>
<reference evidence="1" key="1">
    <citation type="journal article" date="2019" name="Sci. Rep.">
        <title>Draft genome of Tanacetum cinerariifolium, the natural source of mosquito coil.</title>
        <authorList>
            <person name="Yamashiro T."/>
            <person name="Shiraishi A."/>
            <person name="Satake H."/>
            <person name="Nakayama K."/>
        </authorList>
    </citation>
    <scope>NUCLEOTIDE SEQUENCE</scope>
</reference>
<protein>
    <submittedName>
        <fullName evidence="1">Transposase, MuDR, MULE transposase domain protein</fullName>
    </submittedName>
</protein>